<organism evidence="15 16">
    <name type="scientific">Cyprinus carpio</name>
    <name type="common">Common carp</name>
    <dbReference type="NCBI Taxonomy" id="7962"/>
    <lineage>
        <taxon>Eukaryota</taxon>
        <taxon>Metazoa</taxon>
        <taxon>Chordata</taxon>
        <taxon>Craniata</taxon>
        <taxon>Vertebrata</taxon>
        <taxon>Euteleostomi</taxon>
        <taxon>Actinopterygii</taxon>
        <taxon>Neopterygii</taxon>
        <taxon>Teleostei</taxon>
        <taxon>Ostariophysi</taxon>
        <taxon>Cypriniformes</taxon>
        <taxon>Cyprinidae</taxon>
        <taxon>Cyprininae</taxon>
        <taxon>Cyprinus</taxon>
    </lineage>
</organism>
<dbReference type="PROSITE" id="PS51194">
    <property type="entry name" value="HELICASE_CTER"/>
    <property type="match status" value="1"/>
</dbReference>
<feature type="compositionally biased region" description="Basic and acidic residues" evidence="11">
    <location>
        <begin position="1191"/>
        <end position="1210"/>
    </location>
</feature>
<keyword evidence="3" id="KW-0547">Nucleotide-binding</keyword>
<dbReference type="GO" id="GO:0003677">
    <property type="term" value="F:DNA binding"/>
    <property type="evidence" value="ECO:0007669"/>
    <property type="project" value="UniProtKB-KW"/>
</dbReference>
<dbReference type="GO" id="GO:0042393">
    <property type="term" value="F:histone binding"/>
    <property type="evidence" value="ECO:0007669"/>
    <property type="project" value="TreeGrafter"/>
</dbReference>
<feature type="compositionally biased region" description="Low complexity" evidence="11">
    <location>
        <begin position="19"/>
        <end position="28"/>
    </location>
</feature>
<keyword evidence="2" id="KW-0677">Repeat</keyword>
<protein>
    <submittedName>
        <fullName evidence="15">Chromodomain helicase DNA binding protein 2</fullName>
    </submittedName>
</protein>
<keyword evidence="8" id="KW-0804">Transcription</keyword>
<dbReference type="Gene3D" id="1.10.10.60">
    <property type="entry name" value="Homeodomain-like"/>
    <property type="match status" value="1"/>
</dbReference>
<feature type="domain" description="Helicase ATP-binding" evidence="13">
    <location>
        <begin position="317"/>
        <end position="487"/>
    </location>
</feature>
<dbReference type="Proteomes" id="UP000694701">
    <property type="component" value="Unplaced"/>
</dbReference>
<dbReference type="SMART" id="SM00487">
    <property type="entry name" value="DEXDc"/>
    <property type="match status" value="1"/>
</dbReference>
<dbReference type="InterPro" id="IPR056302">
    <property type="entry name" value="CHD1-2/Hrp3_HTH"/>
</dbReference>
<feature type="compositionally biased region" description="Basic and acidic residues" evidence="11">
    <location>
        <begin position="872"/>
        <end position="886"/>
    </location>
</feature>
<evidence type="ECO:0000313" key="15">
    <source>
        <dbReference type="Ensembl" id="ENSCCRP00020003199.1"/>
    </source>
</evidence>
<evidence type="ECO:0000259" key="14">
    <source>
        <dbReference type="PROSITE" id="PS51194"/>
    </source>
</evidence>
<feature type="domain" description="Helicase C-terminal" evidence="14">
    <location>
        <begin position="616"/>
        <end position="767"/>
    </location>
</feature>
<name>A0A8C2BYC8_CYPCA</name>
<dbReference type="InterPro" id="IPR016197">
    <property type="entry name" value="Chromo-like_dom_sf"/>
</dbReference>
<dbReference type="CDD" id="cd18666">
    <property type="entry name" value="CD1_tandem_CHD1-2_like"/>
    <property type="match status" value="1"/>
</dbReference>
<comment type="subcellular location">
    <subcellularLocation>
        <location evidence="1">Nucleus</location>
    </subcellularLocation>
</comment>
<dbReference type="FunFam" id="2.40.50.40:FF:000014">
    <property type="entry name" value="Chromodomain-helicase-DNA-binding protein 2 isoform 1"/>
    <property type="match status" value="1"/>
</dbReference>
<evidence type="ECO:0000259" key="13">
    <source>
        <dbReference type="PROSITE" id="PS51192"/>
    </source>
</evidence>
<dbReference type="SMART" id="SM00490">
    <property type="entry name" value="HELICc"/>
    <property type="match status" value="1"/>
</dbReference>
<sequence length="1401" mass="161497">MSVYMCLYFSLSLPRPQTKSSAGKQQSQKGRKQRKQESSDEEDEDDDDDEEDTPKRQTRRRAATKVSYKEDQNDFETDSDDLIEMAEGAEEQQDDDSETIEKVLETKIGKKGATGASTTLYAIEENGDPGADFDPEKDEGETQFLIKWKGWSYIHSTWESVDSLTQQKVKGMKKLENFKKKNEELNAWLKKASPEDLEYYNCQQELTNDLSKQFQIVERVIGKSQKTSSSEPEYLCKWMGLPYAECTWEDGALIRKKFQACVDSFQNRNACKTVPSKDCKVLKQRPRFAALKKQPSYIGDEVLQLRDYQLDGVNWLAHSWCRCNSVILADEMGLGKTIQTISFLSYLFHQHQLYGPFLLVVPLSTLTSWQREFDTWAPDMNVVVYLGDVTSRKTIRDYEWIHQQTKRIKFNALLTTYEILLKDKGVLGNINWAFLGVDEAHRLKNDDSLLYKTLIDFRSNHRLLITGTPLQNSLKELWSLLHFLMPDKFESWEDFEDEHGKGRDNGYQSLHKVLEPFLLRRVKKDVEKSLPAKVEQILRVDMSAQQKQFYKWILTRNYKALSKGTRGSSSGFLNIVMELKKCCNHGFLIKQPEEVENEKTHEHLQSLVRGSGKLVLLDKLLTRLRERGNRVLIFSQMVRMLDILAEYLSLKRYPFQRLDGSIKGELRKQALDHFNAEGSEDFCFLLSTRAGGLGINLASADTVVIFDSDWNPQNDLQAQARAHRIGQKKQVNIYRLVTKGTVEEDIIERAKKKMVLDHLVIQRMDTTGRTVLDNSSGNSNSNPFGKEELTAILKFGAEDLFKEPEGEESEPQEMDIDEILRLAETRESDQGSSATDELLSQFKVANFTMDESTPDLEEKPIRDWDEIIPEEQRRKVEEEQKQKEMEDICMLPRSRSKKRVRSDVGSKLKHRSSASDSETDDSEDDKRPKRRGRPRARKNNVEGFTDAEIRRFISINRNNFVLYRLEAIARDSELVDKSIADLKRLGELVHNTCVTAVCVNVNSSPGKRRGINIKISGVQVNAKSIIQHEEEFEPLHKVVPSNPAERNKFQLTCRVKTPHFDVDWDIHDDTQLLLGIYEHGYANWDLIKTDPDLKLSEKILLDDPDKKPQAKQLQMRADYLLKMLKKEQESQDSAKTGDEVRIVGFSGLQVFRLAPPSGLEDNMILLHIYNSLIFQDDGAEKSPTKKKQKKDNKENKEKTGTPKKEKERNKDKKRSKSKKEKVFYMASDVLLNFSHFQAKPGGKGKKAQGPVHITAGSEPVPIGEEDDELDQETFSICKERMRPVKKALKQLDKPDEGLSVQEQLQHTRTCLLKIGDRITECLKSYSDPEHVKTWRRNLWIFVSKFTEFGARKLHKLYKMAQKKRSQEEEVSILNSQFSMTLFSSCTTYSLDPFTERAKEER</sequence>
<dbReference type="SUPFAM" id="SSF52540">
    <property type="entry name" value="P-loop containing nucleoside triphosphate hydrolases"/>
    <property type="match status" value="2"/>
</dbReference>
<dbReference type="GO" id="GO:0003682">
    <property type="term" value="F:chromatin binding"/>
    <property type="evidence" value="ECO:0007669"/>
    <property type="project" value="TreeGrafter"/>
</dbReference>
<dbReference type="InterPro" id="IPR000953">
    <property type="entry name" value="Chromo/chromo_shadow_dom"/>
</dbReference>
<dbReference type="Pfam" id="PF23588">
    <property type="entry name" value="HTH_CHD1_Hrp3"/>
    <property type="match status" value="1"/>
</dbReference>
<dbReference type="InterPro" id="IPR027417">
    <property type="entry name" value="P-loop_NTPase"/>
</dbReference>
<dbReference type="Gene3D" id="2.40.50.40">
    <property type="match status" value="2"/>
</dbReference>
<evidence type="ECO:0000256" key="1">
    <source>
        <dbReference type="ARBA" id="ARBA00004123"/>
    </source>
</evidence>
<keyword evidence="5" id="KW-0067">ATP-binding</keyword>
<keyword evidence="7" id="KW-0238">DNA-binding</keyword>
<dbReference type="InterPro" id="IPR023780">
    <property type="entry name" value="Chromo_domain"/>
</dbReference>
<evidence type="ECO:0000256" key="2">
    <source>
        <dbReference type="ARBA" id="ARBA00022737"/>
    </source>
</evidence>
<dbReference type="Pfam" id="PF18375">
    <property type="entry name" value="CDH1_2_SANT_HL1"/>
    <property type="match status" value="1"/>
</dbReference>
<reference evidence="15" key="1">
    <citation type="submission" date="2025-08" db="UniProtKB">
        <authorList>
            <consortium name="Ensembl"/>
        </authorList>
    </citation>
    <scope>IDENTIFICATION</scope>
</reference>
<dbReference type="GO" id="GO:0000785">
    <property type="term" value="C:chromatin"/>
    <property type="evidence" value="ECO:0007669"/>
    <property type="project" value="TreeGrafter"/>
</dbReference>
<evidence type="ECO:0000256" key="6">
    <source>
        <dbReference type="ARBA" id="ARBA00023015"/>
    </source>
</evidence>
<dbReference type="InterPro" id="IPR025260">
    <property type="entry name" value="CHD1-like_C"/>
</dbReference>
<dbReference type="PROSITE" id="PS00598">
    <property type="entry name" value="CHROMO_1"/>
    <property type="match status" value="2"/>
</dbReference>
<feature type="domain" description="Chromo" evidence="12">
    <location>
        <begin position="215"/>
        <end position="277"/>
    </location>
</feature>
<dbReference type="PROSITE" id="PS51192">
    <property type="entry name" value="HELICASE_ATP_BIND_1"/>
    <property type="match status" value="1"/>
</dbReference>
<feature type="region of interest" description="Disordered" evidence="11">
    <location>
        <begin position="872"/>
        <end position="939"/>
    </location>
</feature>
<dbReference type="PROSITE" id="PS50013">
    <property type="entry name" value="CHROMO_2"/>
    <property type="match status" value="2"/>
</dbReference>
<evidence type="ECO:0000313" key="16">
    <source>
        <dbReference type="Proteomes" id="UP000694701"/>
    </source>
</evidence>
<proteinExistence type="predicted"/>
<dbReference type="InterPro" id="IPR014001">
    <property type="entry name" value="Helicase_ATP-bd"/>
</dbReference>
<dbReference type="FunFam" id="3.40.50.300:FF:000130">
    <property type="entry name" value="Chromodomain-helicase-DNA-binding protein 2 isoform 1"/>
    <property type="match status" value="1"/>
</dbReference>
<dbReference type="GO" id="GO:0034728">
    <property type="term" value="P:nucleosome organization"/>
    <property type="evidence" value="ECO:0007669"/>
    <property type="project" value="TreeGrafter"/>
</dbReference>
<dbReference type="InterPro" id="IPR040793">
    <property type="entry name" value="CDH1_2_SANT_HL1"/>
</dbReference>
<dbReference type="SUPFAM" id="SSF54160">
    <property type="entry name" value="Chromo domain-like"/>
    <property type="match status" value="2"/>
</dbReference>
<dbReference type="Gene3D" id="3.40.50.10810">
    <property type="entry name" value="Tandem AAA-ATPase domain"/>
    <property type="match status" value="1"/>
</dbReference>
<dbReference type="CDD" id="cd18661">
    <property type="entry name" value="CD2_tandem_CHD1-2_like"/>
    <property type="match status" value="1"/>
</dbReference>
<evidence type="ECO:0000256" key="11">
    <source>
        <dbReference type="SAM" id="MobiDB-lite"/>
    </source>
</evidence>
<keyword evidence="9" id="KW-0539">Nucleus</keyword>
<feature type="region of interest" description="Disordered" evidence="11">
    <location>
        <begin position="1179"/>
        <end position="1219"/>
    </location>
</feature>
<comment type="catalytic activity">
    <reaction evidence="10">
        <text>ATP + H2O = ADP + phosphate + H(+)</text>
        <dbReference type="Rhea" id="RHEA:13065"/>
        <dbReference type="ChEBI" id="CHEBI:15377"/>
        <dbReference type="ChEBI" id="CHEBI:15378"/>
        <dbReference type="ChEBI" id="CHEBI:30616"/>
        <dbReference type="ChEBI" id="CHEBI:43474"/>
        <dbReference type="ChEBI" id="CHEBI:456216"/>
    </reaction>
</comment>
<dbReference type="InterPro" id="IPR023779">
    <property type="entry name" value="Chromodomain_CS"/>
</dbReference>
<keyword evidence="4" id="KW-0378">Hydrolase</keyword>
<dbReference type="FunFam" id="3.40.50.10810:FF:000007">
    <property type="entry name" value="Chromodomain-helicase-DNA-binding protein 2 isoform 1"/>
    <property type="match status" value="1"/>
</dbReference>
<feature type="region of interest" description="Disordered" evidence="11">
    <location>
        <begin position="10"/>
        <end position="98"/>
    </location>
</feature>
<evidence type="ECO:0000256" key="9">
    <source>
        <dbReference type="ARBA" id="ARBA00023242"/>
    </source>
</evidence>
<dbReference type="InterPro" id="IPR000330">
    <property type="entry name" value="SNF2_N"/>
</dbReference>
<evidence type="ECO:0000256" key="5">
    <source>
        <dbReference type="ARBA" id="ARBA00022840"/>
    </source>
</evidence>
<feature type="compositionally biased region" description="Basic residues" evidence="11">
    <location>
        <begin position="928"/>
        <end position="938"/>
    </location>
</feature>
<feature type="compositionally biased region" description="Acidic residues" evidence="11">
    <location>
        <begin position="39"/>
        <end position="52"/>
    </location>
</feature>
<evidence type="ECO:0000256" key="7">
    <source>
        <dbReference type="ARBA" id="ARBA00023125"/>
    </source>
</evidence>
<evidence type="ECO:0000259" key="12">
    <source>
        <dbReference type="PROSITE" id="PS50013"/>
    </source>
</evidence>
<dbReference type="Gene3D" id="3.40.50.300">
    <property type="entry name" value="P-loop containing nucleotide triphosphate hydrolases"/>
    <property type="match status" value="1"/>
</dbReference>
<dbReference type="SMART" id="SM00298">
    <property type="entry name" value="CHROMO"/>
    <property type="match status" value="2"/>
</dbReference>
<dbReference type="InterPro" id="IPR001650">
    <property type="entry name" value="Helicase_C-like"/>
</dbReference>
<dbReference type="GO" id="GO:0016887">
    <property type="term" value="F:ATP hydrolysis activity"/>
    <property type="evidence" value="ECO:0007669"/>
    <property type="project" value="TreeGrafter"/>
</dbReference>
<dbReference type="Pfam" id="PF00271">
    <property type="entry name" value="Helicase_C"/>
    <property type="match status" value="1"/>
</dbReference>
<dbReference type="Pfam" id="PF00385">
    <property type="entry name" value="Chromo"/>
    <property type="match status" value="2"/>
</dbReference>
<evidence type="ECO:0000256" key="10">
    <source>
        <dbReference type="ARBA" id="ARBA00049360"/>
    </source>
</evidence>
<dbReference type="Ensembl" id="ENSCCRT00020003706.1">
    <property type="protein sequence ID" value="ENSCCRP00020003199.1"/>
    <property type="gene ID" value="ENSCCRG00020001394.1"/>
</dbReference>
<dbReference type="CDD" id="cd18793">
    <property type="entry name" value="SF2_C_SNF"/>
    <property type="match status" value="1"/>
</dbReference>
<dbReference type="GO" id="GO:0005634">
    <property type="term" value="C:nucleus"/>
    <property type="evidence" value="ECO:0007669"/>
    <property type="project" value="UniProtKB-SubCell"/>
</dbReference>
<evidence type="ECO:0000256" key="4">
    <source>
        <dbReference type="ARBA" id="ARBA00022801"/>
    </source>
</evidence>
<dbReference type="Pfam" id="PF00176">
    <property type="entry name" value="SNF2-rel_dom"/>
    <property type="match status" value="1"/>
</dbReference>
<dbReference type="Pfam" id="PF13907">
    <property type="entry name" value="CHD1-like_C"/>
    <property type="match status" value="1"/>
</dbReference>
<dbReference type="PANTHER" id="PTHR45623:SF19">
    <property type="entry name" value="CHROMODOMAIN-HELICASE-DNA-BINDING PROTEIN 2"/>
    <property type="match status" value="1"/>
</dbReference>
<accession>A0A8C2BYC8</accession>
<dbReference type="InterPro" id="IPR049730">
    <property type="entry name" value="SNF2/RAD54-like_C"/>
</dbReference>
<feature type="compositionally biased region" description="Acidic residues" evidence="11">
    <location>
        <begin position="73"/>
        <end position="98"/>
    </location>
</feature>
<evidence type="ECO:0000256" key="3">
    <source>
        <dbReference type="ARBA" id="ARBA00022741"/>
    </source>
</evidence>
<dbReference type="SMART" id="SM01176">
    <property type="entry name" value="DUF4208"/>
    <property type="match status" value="1"/>
</dbReference>
<keyword evidence="6" id="KW-0805">Transcription regulation</keyword>
<dbReference type="PANTHER" id="PTHR45623">
    <property type="entry name" value="CHROMODOMAIN-HELICASE-DNA-BINDING PROTEIN 3-RELATED-RELATED"/>
    <property type="match status" value="1"/>
</dbReference>
<dbReference type="GO" id="GO:0140658">
    <property type="term" value="F:ATP-dependent chromatin remodeler activity"/>
    <property type="evidence" value="ECO:0007669"/>
    <property type="project" value="TreeGrafter"/>
</dbReference>
<dbReference type="InterPro" id="IPR038718">
    <property type="entry name" value="SNF2-like_sf"/>
</dbReference>
<evidence type="ECO:0000256" key="8">
    <source>
        <dbReference type="ARBA" id="ARBA00023163"/>
    </source>
</evidence>
<dbReference type="GO" id="GO:0005524">
    <property type="term" value="F:ATP binding"/>
    <property type="evidence" value="ECO:0007669"/>
    <property type="project" value="UniProtKB-KW"/>
</dbReference>
<feature type="domain" description="Chromo" evidence="12">
    <location>
        <begin position="98"/>
        <end position="190"/>
    </location>
</feature>